<comment type="caution">
    <text evidence="1">The sequence shown here is derived from an EMBL/GenBank/DDBJ whole genome shotgun (WGS) entry which is preliminary data.</text>
</comment>
<organism evidence="1 2">
    <name type="scientific">Halteria grandinella</name>
    <dbReference type="NCBI Taxonomy" id="5974"/>
    <lineage>
        <taxon>Eukaryota</taxon>
        <taxon>Sar</taxon>
        <taxon>Alveolata</taxon>
        <taxon>Ciliophora</taxon>
        <taxon>Intramacronucleata</taxon>
        <taxon>Spirotrichea</taxon>
        <taxon>Stichotrichia</taxon>
        <taxon>Sporadotrichida</taxon>
        <taxon>Halteriidae</taxon>
        <taxon>Halteria</taxon>
    </lineage>
</organism>
<keyword evidence="2" id="KW-1185">Reference proteome</keyword>
<dbReference type="Proteomes" id="UP000785679">
    <property type="component" value="Unassembled WGS sequence"/>
</dbReference>
<accession>A0A8J8T999</accession>
<gene>
    <name evidence="1" type="ORF">FGO68_gene16297</name>
</gene>
<evidence type="ECO:0000313" key="1">
    <source>
        <dbReference type="EMBL" id="TNV87257.1"/>
    </source>
</evidence>
<dbReference type="AlphaFoldDB" id="A0A8J8T999"/>
<name>A0A8J8T999_HALGN</name>
<proteinExistence type="predicted"/>
<evidence type="ECO:0000313" key="2">
    <source>
        <dbReference type="Proteomes" id="UP000785679"/>
    </source>
</evidence>
<dbReference type="EMBL" id="RRYP01000545">
    <property type="protein sequence ID" value="TNV87257.1"/>
    <property type="molecule type" value="Genomic_DNA"/>
</dbReference>
<protein>
    <submittedName>
        <fullName evidence="1">Uncharacterized protein</fullName>
    </submittedName>
</protein>
<reference evidence="1" key="1">
    <citation type="submission" date="2019-06" db="EMBL/GenBank/DDBJ databases">
        <authorList>
            <person name="Zheng W."/>
        </authorList>
    </citation>
    <scope>NUCLEOTIDE SEQUENCE</scope>
    <source>
        <strain evidence="1">QDHG01</strain>
    </source>
</reference>
<sequence>MDIIDNSKSLTDTLEFKNCDFFGNYQSNFPTVLPNLRIFLLQNTHLLENASFNRFPHLEMLKIEKTQIKKSTFNKMINTTVYSYLCKGMTFEMLSSIIYGKDSVSVSDIPALFTHLEADVNFKHSIDQPQISVQQQLKMGLIGAVRICKLTDYETEFSFEMLSTFLESQINNSKDYQPIELRIAKLNDKIDLNQKWPGLYSLQETIRMIAQKVNLEITSIQVTGNDMLKLGIKIKEKQARQLALTYDGKQKWSMFRINGIQEQIFRIADQLEIKKADTNAEMIQEIIHEH</sequence>